<feature type="domain" description="H15" evidence="5">
    <location>
        <begin position="73"/>
        <end position="143"/>
    </location>
</feature>
<evidence type="ECO:0000313" key="7">
    <source>
        <dbReference type="Proteomes" id="UP000595140"/>
    </source>
</evidence>
<protein>
    <recommendedName>
        <fullName evidence="5">H15 domain-containing protein</fullName>
    </recommendedName>
</protein>
<dbReference type="PANTHER" id="PTHR11467">
    <property type="entry name" value="HISTONE H1"/>
    <property type="match status" value="1"/>
</dbReference>
<keyword evidence="3" id="KW-0539">Nucleus</keyword>
<evidence type="ECO:0000313" key="6">
    <source>
        <dbReference type="EMBL" id="VFQ66523.1"/>
    </source>
</evidence>
<dbReference type="GO" id="GO:0045910">
    <property type="term" value="P:negative regulation of DNA recombination"/>
    <property type="evidence" value="ECO:0007669"/>
    <property type="project" value="TreeGrafter"/>
</dbReference>
<dbReference type="GO" id="GO:0030261">
    <property type="term" value="P:chromosome condensation"/>
    <property type="evidence" value="ECO:0007669"/>
    <property type="project" value="TreeGrafter"/>
</dbReference>
<evidence type="ECO:0000256" key="2">
    <source>
        <dbReference type="ARBA" id="ARBA00023125"/>
    </source>
</evidence>
<dbReference type="PANTHER" id="PTHR11467:SF109">
    <property type="entry name" value="H15 DOMAIN-CONTAINING PROTEIN"/>
    <property type="match status" value="1"/>
</dbReference>
<feature type="region of interest" description="Disordered" evidence="4">
    <location>
        <begin position="136"/>
        <end position="204"/>
    </location>
</feature>
<evidence type="ECO:0000259" key="5">
    <source>
        <dbReference type="PROSITE" id="PS51504"/>
    </source>
</evidence>
<dbReference type="GO" id="GO:0003690">
    <property type="term" value="F:double-stranded DNA binding"/>
    <property type="evidence" value="ECO:0007669"/>
    <property type="project" value="TreeGrafter"/>
</dbReference>
<feature type="region of interest" description="Disordered" evidence="4">
    <location>
        <begin position="315"/>
        <end position="395"/>
    </location>
</feature>
<dbReference type="GO" id="GO:0005730">
    <property type="term" value="C:nucleolus"/>
    <property type="evidence" value="ECO:0007669"/>
    <property type="project" value="TreeGrafter"/>
</dbReference>
<keyword evidence="7" id="KW-1185">Reference proteome</keyword>
<feature type="compositionally biased region" description="Basic and acidic residues" evidence="4">
    <location>
        <begin position="167"/>
        <end position="179"/>
    </location>
</feature>
<proteinExistence type="predicted"/>
<dbReference type="InterPro" id="IPR036388">
    <property type="entry name" value="WH-like_DNA-bd_sf"/>
</dbReference>
<dbReference type="Proteomes" id="UP000595140">
    <property type="component" value="Unassembled WGS sequence"/>
</dbReference>
<dbReference type="EMBL" id="OOIL02000559">
    <property type="protein sequence ID" value="VFQ66523.1"/>
    <property type="molecule type" value="Genomic_DNA"/>
</dbReference>
<accession>A0A484KLA5</accession>
<feature type="compositionally biased region" description="Basic residues" evidence="4">
    <location>
        <begin position="157"/>
        <end position="166"/>
    </location>
</feature>
<evidence type="ECO:0000256" key="3">
    <source>
        <dbReference type="ARBA" id="ARBA00023242"/>
    </source>
</evidence>
<dbReference type="GO" id="GO:0006334">
    <property type="term" value="P:nucleosome assembly"/>
    <property type="evidence" value="ECO:0007669"/>
    <property type="project" value="InterPro"/>
</dbReference>
<feature type="compositionally biased region" description="Basic residues" evidence="4">
    <location>
        <begin position="266"/>
        <end position="276"/>
    </location>
</feature>
<evidence type="ECO:0000256" key="4">
    <source>
        <dbReference type="SAM" id="MobiDB-lite"/>
    </source>
</evidence>
<gene>
    <name evidence="6" type="ORF">CCAM_LOCUS8299</name>
</gene>
<sequence>MGHKRRRIQRPAAAEPAAAQNPYRPKNPTENLRALLMKMVASCSPNQSLSPVQKSFVNRKLREFFPDSRPSPDHPPYSWMILNAIEKLDKEGGCNAEEISHYILKQYPNLPWAHETLLSHHLVNLRENGEIFEPTHGSYALGGEKECTSTSNLGSSNKRKKKSKSKPKQDSKNTKRNAESDETTEQECASLKTTSGKKRSKRKCTEVVLAEPNGMQGKQNEGRLTRLKKVVQELEEPNRQTQQDSASKLHGEEKLNGEAGLEKGRTRSGRQPKRNRKYDDFLEDKKTVPEINVLPCGGDPGQHKNELKKHDLLSGEECRGTEEEHGEMKTKSGEGLSMNPACDFHPPSNQQSLHPRDSKHVKNKGTAKTQEIRRSPRISIATTLKQQEEHNSVVT</sequence>
<evidence type="ECO:0000256" key="1">
    <source>
        <dbReference type="ARBA" id="ARBA00004123"/>
    </source>
</evidence>
<dbReference type="Pfam" id="PF00538">
    <property type="entry name" value="Linker_histone"/>
    <property type="match status" value="1"/>
</dbReference>
<dbReference type="PROSITE" id="PS51504">
    <property type="entry name" value="H15"/>
    <property type="match status" value="1"/>
</dbReference>
<feature type="compositionally biased region" description="Basic and acidic residues" evidence="4">
    <location>
        <begin position="386"/>
        <end position="395"/>
    </location>
</feature>
<dbReference type="AlphaFoldDB" id="A0A484KLA5"/>
<feature type="region of interest" description="Disordered" evidence="4">
    <location>
        <begin position="234"/>
        <end position="280"/>
    </location>
</feature>
<name>A0A484KLA5_9ASTE</name>
<dbReference type="InterPro" id="IPR005818">
    <property type="entry name" value="Histone_H1/H5_H15"/>
</dbReference>
<feature type="region of interest" description="Disordered" evidence="4">
    <location>
        <begin position="1"/>
        <end position="30"/>
    </location>
</feature>
<keyword evidence="2" id="KW-0238">DNA-binding</keyword>
<feature type="compositionally biased region" description="Basic and acidic residues" evidence="4">
    <location>
        <begin position="247"/>
        <end position="265"/>
    </location>
</feature>
<feature type="compositionally biased region" description="Basic and acidic residues" evidence="4">
    <location>
        <begin position="315"/>
        <end position="332"/>
    </location>
</feature>
<organism evidence="6 7">
    <name type="scientific">Cuscuta campestris</name>
    <dbReference type="NCBI Taxonomy" id="132261"/>
    <lineage>
        <taxon>Eukaryota</taxon>
        <taxon>Viridiplantae</taxon>
        <taxon>Streptophyta</taxon>
        <taxon>Embryophyta</taxon>
        <taxon>Tracheophyta</taxon>
        <taxon>Spermatophyta</taxon>
        <taxon>Magnoliopsida</taxon>
        <taxon>eudicotyledons</taxon>
        <taxon>Gunneridae</taxon>
        <taxon>Pentapetalae</taxon>
        <taxon>asterids</taxon>
        <taxon>lamiids</taxon>
        <taxon>Solanales</taxon>
        <taxon>Convolvulaceae</taxon>
        <taxon>Cuscuteae</taxon>
        <taxon>Cuscuta</taxon>
        <taxon>Cuscuta subgen. Grammica</taxon>
        <taxon>Cuscuta sect. Cleistogrammica</taxon>
    </lineage>
</organism>
<dbReference type="GO" id="GO:0000786">
    <property type="term" value="C:nucleosome"/>
    <property type="evidence" value="ECO:0007669"/>
    <property type="project" value="InterPro"/>
</dbReference>
<dbReference type="InterPro" id="IPR036390">
    <property type="entry name" value="WH_DNA-bd_sf"/>
</dbReference>
<dbReference type="Gene3D" id="1.10.10.10">
    <property type="entry name" value="Winged helix-like DNA-binding domain superfamily/Winged helix DNA-binding domain"/>
    <property type="match status" value="1"/>
</dbReference>
<dbReference type="SUPFAM" id="SSF46785">
    <property type="entry name" value="Winged helix' DNA-binding domain"/>
    <property type="match status" value="1"/>
</dbReference>
<reference evidence="6 7" key="1">
    <citation type="submission" date="2018-04" db="EMBL/GenBank/DDBJ databases">
        <authorList>
            <person name="Vogel A."/>
        </authorList>
    </citation>
    <scope>NUCLEOTIDE SEQUENCE [LARGE SCALE GENOMIC DNA]</scope>
</reference>
<feature type="compositionally biased region" description="Low complexity" evidence="4">
    <location>
        <begin position="10"/>
        <end position="20"/>
    </location>
</feature>
<dbReference type="GO" id="GO:0031492">
    <property type="term" value="F:nucleosomal DNA binding"/>
    <property type="evidence" value="ECO:0007669"/>
    <property type="project" value="TreeGrafter"/>
</dbReference>
<dbReference type="SMART" id="SM00526">
    <property type="entry name" value="H15"/>
    <property type="match status" value="1"/>
</dbReference>
<comment type="subcellular location">
    <subcellularLocation>
        <location evidence="1">Nucleus</location>
    </subcellularLocation>
</comment>
<dbReference type="OrthoDB" id="1110759at2759"/>